<dbReference type="EC" id="3.2.1.14" evidence="2"/>
<dbReference type="PANTHER" id="PTHR42976">
    <property type="entry name" value="BIFUNCTIONAL CHITINASE/LYSOZYME-RELATED"/>
    <property type="match status" value="1"/>
</dbReference>
<dbReference type="GO" id="GO:0006032">
    <property type="term" value="P:chitin catabolic process"/>
    <property type="evidence" value="ECO:0007669"/>
    <property type="project" value="UniProtKB-KW"/>
</dbReference>
<organism evidence="13 14">
    <name type="scientific">Actinacidiphila oryziradicis</name>
    <dbReference type="NCBI Taxonomy" id="2571141"/>
    <lineage>
        <taxon>Bacteria</taxon>
        <taxon>Bacillati</taxon>
        <taxon>Actinomycetota</taxon>
        <taxon>Actinomycetes</taxon>
        <taxon>Kitasatosporales</taxon>
        <taxon>Streptomycetaceae</taxon>
        <taxon>Actinacidiphila</taxon>
    </lineage>
</organism>
<dbReference type="InterPro" id="IPR052750">
    <property type="entry name" value="GH18_Chitinase"/>
</dbReference>
<keyword evidence="8" id="KW-0326">Glycosidase</keyword>
<keyword evidence="6" id="KW-0146">Chitin degradation</keyword>
<keyword evidence="3" id="KW-0147">Chitin-binding</keyword>
<feature type="domain" description="GH18" evidence="12">
    <location>
        <begin position="47"/>
        <end position="381"/>
    </location>
</feature>
<accession>A0A4U0SF07</accession>
<evidence type="ECO:0000313" key="13">
    <source>
        <dbReference type="EMBL" id="TKA08130.1"/>
    </source>
</evidence>
<evidence type="ECO:0000256" key="8">
    <source>
        <dbReference type="ARBA" id="ARBA00023295"/>
    </source>
</evidence>
<keyword evidence="9" id="KW-0624">Polysaccharide degradation</keyword>
<dbReference type="CDD" id="cd06543">
    <property type="entry name" value="GH18_PF-ChiA-like"/>
    <property type="match status" value="1"/>
</dbReference>
<evidence type="ECO:0000256" key="2">
    <source>
        <dbReference type="ARBA" id="ARBA00012729"/>
    </source>
</evidence>
<evidence type="ECO:0000256" key="5">
    <source>
        <dbReference type="ARBA" id="ARBA00022801"/>
    </source>
</evidence>
<evidence type="ECO:0000256" key="1">
    <source>
        <dbReference type="ARBA" id="ARBA00000822"/>
    </source>
</evidence>
<dbReference type="OrthoDB" id="99456at2"/>
<evidence type="ECO:0000256" key="7">
    <source>
        <dbReference type="ARBA" id="ARBA00023277"/>
    </source>
</evidence>
<keyword evidence="7" id="KW-0119">Carbohydrate metabolism</keyword>
<sequence>MRRSRPVRALLAGMTTAAVSAGLVVIGGGAAHAAAAGPAGSAPMPAHVAAPYFETWTGESPASLAAQSGNKYLTMAFLQTASPGSCTAYWNGNTTQPVSESVFGSDIATIQKRGGNVIPSFGGGLADGNGTELADSCTSVDSIASVYESLVTTYGVTRIDLDIEGDSIKNTAGIDRRNKAVAQVERWARHTGRSVQFSYTLPSFATGLAPSGVALLQNAVSNGARVDVVNIMTFDYWDGATHDMAADTKTAAAGLHDQLAALYPSRRSARLWGMIGVTEMPGIDDYGPEETFTTADAVTVENWAVSKGINTLSFWALERDNGGCPGTAGAGSCSGVPQSAWYFSHAFEPFTSGSRTKADSIPALASPSSTSAERAARGRRM</sequence>
<dbReference type="GO" id="GO:0008843">
    <property type="term" value="F:endochitinase activity"/>
    <property type="evidence" value="ECO:0007669"/>
    <property type="project" value="UniProtKB-EC"/>
</dbReference>
<evidence type="ECO:0000256" key="4">
    <source>
        <dbReference type="ARBA" id="ARBA00022729"/>
    </source>
</evidence>
<dbReference type="GO" id="GO:0008061">
    <property type="term" value="F:chitin binding"/>
    <property type="evidence" value="ECO:0007669"/>
    <property type="project" value="UniProtKB-KW"/>
</dbReference>
<keyword evidence="14" id="KW-1185">Reference proteome</keyword>
<dbReference type="Gene3D" id="3.20.20.80">
    <property type="entry name" value="Glycosidases"/>
    <property type="match status" value="1"/>
</dbReference>
<dbReference type="PROSITE" id="PS51910">
    <property type="entry name" value="GH18_2"/>
    <property type="match status" value="1"/>
</dbReference>
<reference evidence="13 14" key="1">
    <citation type="submission" date="2019-04" db="EMBL/GenBank/DDBJ databases">
        <title>Streptomyces oryziradicis sp. nov., a novel actinomycete isolated from rhizosphere soil of rice (Oryza sativa L.).</title>
        <authorList>
            <person name="Li C."/>
        </authorList>
    </citation>
    <scope>NUCLEOTIDE SEQUENCE [LARGE SCALE GENOMIC DNA]</scope>
    <source>
        <strain evidence="13 14">NEAU-C40</strain>
    </source>
</reference>
<dbReference type="Proteomes" id="UP000305778">
    <property type="component" value="Unassembled WGS sequence"/>
</dbReference>
<dbReference type="AlphaFoldDB" id="A0A4U0SF07"/>
<dbReference type="EMBL" id="SUMC01000034">
    <property type="protein sequence ID" value="TKA08130.1"/>
    <property type="molecule type" value="Genomic_DNA"/>
</dbReference>
<evidence type="ECO:0000259" key="12">
    <source>
        <dbReference type="PROSITE" id="PS51910"/>
    </source>
</evidence>
<dbReference type="InterPro" id="IPR001223">
    <property type="entry name" value="Glyco_hydro18_cat"/>
</dbReference>
<dbReference type="InterPro" id="IPR017853">
    <property type="entry name" value="GH"/>
</dbReference>
<comment type="catalytic activity">
    <reaction evidence="1">
        <text>Random endo-hydrolysis of N-acetyl-beta-D-glucosaminide (1-&gt;4)-beta-linkages in chitin and chitodextrins.</text>
        <dbReference type="EC" id="3.2.1.14"/>
    </reaction>
</comment>
<keyword evidence="5" id="KW-0378">Hydrolase</keyword>
<dbReference type="FunFam" id="3.20.20.80:FF:000118">
    <property type="entry name" value="Probable bifunctional chitinase/lysozyme"/>
    <property type="match status" value="1"/>
</dbReference>
<gene>
    <name evidence="13" type="ORF">FCI23_30045</name>
</gene>
<keyword evidence="4 11" id="KW-0732">Signal</keyword>
<feature type="signal peptide" evidence="11">
    <location>
        <begin position="1"/>
        <end position="33"/>
    </location>
</feature>
<evidence type="ECO:0000256" key="3">
    <source>
        <dbReference type="ARBA" id="ARBA00022669"/>
    </source>
</evidence>
<name>A0A4U0SF07_9ACTN</name>
<dbReference type="PANTHER" id="PTHR42976:SF1">
    <property type="entry name" value="GH18 DOMAIN-CONTAINING PROTEIN-RELATED"/>
    <property type="match status" value="1"/>
</dbReference>
<feature type="region of interest" description="Disordered" evidence="10">
    <location>
        <begin position="358"/>
        <end position="381"/>
    </location>
</feature>
<dbReference type="Pfam" id="PF00704">
    <property type="entry name" value="Glyco_hydro_18"/>
    <property type="match status" value="1"/>
</dbReference>
<feature type="chain" id="PRO_5021030291" description="chitinase" evidence="11">
    <location>
        <begin position="34"/>
        <end position="381"/>
    </location>
</feature>
<dbReference type="SUPFAM" id="SSF51445">
    <property type="entry name" value="(Trans)glycosidases"/>
    <property type="match status" value="1"/>
</dbReference>
<dbReference type="GO" id="GO:0000272">
    <property type="term" value="P:polysaccharide catabolic process"/>
    <property type="evidence" value="ECO:0007669"/>
    <property type="project" value="UniProtKB-KW"/>
</dbReference>
<comment type="caution">
    <text evidence="13">The sequence shown here is derived from an EMBL/GenBank/DDBJ whole genome shotgun (WGS) entry which is preliminary data.</text>
</comment>
<protein>
    <recommendedName>
        <fullName evidence="2">chitinase</fullName>
        <ecNumber evidence="2">3.2.1.14</ecNumber>
    </recommendedName>
</protein>
<evidence type="ECO:0000256" key="9">
    <source>
        <dbReference type="ARBA" id="ARBA00023326"/>
    </source>
</evidence>
<evidence type="ECO:0000256" key="11">
    <source>
        <dbReference type="SAM" id="SignalP"/>
    </source>
</evidence>
<evidence type="ECO:0000256" key="6">
    <source>
        <dbReference type="ARBA" id="ARBA00023024"/>
    </source>
</evidence>
<proteinExistence type="predicted"/>
<evidence type="ECO:0000256" key="10">
    <source>
        <dbReference type="SAM" id="MobiDB-lite"/>
    </source>
</evidence>
<evidence type="ECO:0000313" key="14">
    <source>
        <dbReference type="Proteomes" id="UP000305778"/>
    </source>
</evidence>